<dbReference type="PANTHER" id="PTHR31576:SF2">
    <property type="entry name" value="TATA BOX-BINDING PROTEIN-ASSOCIATED FACTOR RNA POLYMERASE I SUBUNIT B"/>
    <property type="match status" value="1"/>
</dbReference>
<dbReference type="InterPro" id="IPR033599">
    <property type="entry name" value="TAF1B/Rrn7"/>
</dbReference>
<dbReference type="PANTHER" id="PTHR31576">
    <property type="entry name" value="TATA BOX-BINDING PROTEIN-ASSOCIATED FACTOR RNA POLYMERASE I SUBUNIT B"/>
    <property type="match status" value="1"/>
</dbReference>
<keyword evidence="7" id="KW-0238">DNA-binding</keyword>
<evidence type="ECO:0000256" key="6">
    <source>
        <dbReference type="ARBA" id="ARBA00023015"/>
    </source>
</evidence>
<sequence length="344" mass="38980">MIWLTQLKIEVSAFIGFSSDIFPCLFSGITRSTHGYSEMGARRKDSVSFLFSQDSKANGRAISFLSCTESVMFRPIQIVSAQRLEAQAASIADIIGLPLPPVNFYGVTSNYLKRLSNPNDKVLELVCLIQNCSMPLGLCLSKNELRILVSIILVADEIFAGLEEASADDTYRTVDNLWSSYPKDELRDGNNPCVIHSRKSETESMDCDEPSLECVSLPDDHEEKSKESAIKRLITDTGENLFCYIPLRVKVKRLHYLQYVRKKGDGALIYAAHADYYLLLRVCAKVAEIDARNMHRGVLSFERRFAWIEKRIDHVLHLTPPFISTRDTETRLEEPSLERKSFPN</sequence>
<keyword evidence="3" id="KW-0479">Metal-binding</keyword>
<evidence type="ECO:0000313" key="10">
    <source>
        <dbReference type="EMBL" id="CAE6200545.1"/>
    </source>
</evidence>
<proteinExistence type="inferred from homology"/>
<name>A0A8S2AVR3_ARAAE</name>
<evidence type="ECO:0000256" key="1">
    <source>
        <dbReference type="ARBA" id="ARBA00004604"/>
    </source>
</evidence>
<dbReference type="Proteomes" id="UP000682877">
    <property type="component" value="Chromosome 7"/>
</dbReference>
<keyword evidence="11" id="KW-1185">Reference proteome</keyword>
<reference evidence="10" key="1">
    <citation type="submission" date="2021-01" db="EMBL/GenBank/DDBJ databases">
        <authorList>
            <person name="Bezrukov I."/>
        </authorList>
    </citation>
    <scope>NUCLEOTIDE SEQUENCE</scope>
</reference>
<dbReference type="AlphaFoldDB" id="A0A8S2AVR3"/>
<gene>
    <name evidence="10" type="ORF">AARE701A_LOCUS19708</name>
</gene>
<keyword evidence="9" id="KW-0539">Nucleus</keyword>
<keyword evidence="8" id="KW-0804">Transcription</keyword>
<comment type="similarity">
    <text evidence="2">Belongs to the RRN7/TAF1B family.</text>
</comment>
<evidence type="ECO:0000256" key="5">
    <source>
        <dbReference type="ARBA" id="ARBA00022833"/>
    </source>
</evidence>
<keyword evidence="4" id="KW-0863">Zinc-finger</keyword>
<evidence type="ECO:0000256" key="8">
    <source>
        <dbReference type="ARBA" id="ARBA00023163"/>
    </source>
</evidence>
<dbReference type="GO" id="GO:0042790">
    <property type="term" value="P:nucleolar large rRNA transcription by RNA polymerase I"/>
    <property type="evidence" value="ECO:0007669"/>
    <property type="project" value="TreeGrafter"/>
</dbReference>
<comment type="subcellular location">
    <subcellularLocation>
        <location evidence="1">Nucleus</location>
        <location evidence="1">Nucleolus</location>
    </subcellularLocation>
</comment>
<evidence type="ECO:0000256" key="2">
    <source>
        <dbReference type="ARBA" id="ARBA00006899"/>
    </source>
</evidence>
<evidence type="ECO:0000256" key="7">
    <source>
        <dbReference type="ARBA" id="ARBA00023125"/>
    </source>
</evidence>
<evidence type="ECO:0000256" key="4">
    <source>
        <dbReference type="ARBA" id="ARBA00022771"/>
    </source>
</evidence>
<dbReference type="GO" id="GO:0070860">
    <property type="term" value="C:RNA polymerase I core factor complex"/>
    <property type="evidence" value="ECO:0007669"/>
    <property type="project" value="InterPro"/>
</dbReference>
<evidence type="ECO:0000256" key="9">
    <source>
        <dbReference type="ARBA" id="ARBA00023242"/>
    </source>
</evidence>
<protein>
    <submittedName>
        <fullName evidence="10">Uncharacterized protein</fullName>
    </submittedName>
</protein>
<accession>A0A8S2AVR3</accession>
<keyword evidence="5" id="KW-0862">Zinc</keyword>
<evidence type="ECO:0000313" key="11">
    <source>
        <dbReference type="Proteomes" id="UP000682877"/>
    </source>
</evidence>
<dbReference type="GO" id="GO:0001164">
    <property type="term" value="F:RNA polymerase I core promoter sequence-specific DNA binding"/>
    <property type="evidence" value="ECO:0007669"/>
    <property type="project" value="InterPro"/>
</dbReference>
<organism evidence="10 11">
    <name type="scientific">Arabidopsis arenosa</name>
    <name type="common">Sand rock-cress</name>
    <name type="synonym">Cardaminopsis arenosa</name>
    <dbReference type="NCBI Taxonomy" id="38785"/>
    <lineage>
        <taxon>Eukaryota</taxon>
        <taxon>Viridiplantae</taxon>
        <taxon>Streptophyta</taxon>
        <taxon>Embryophyta</taxon>
        <taxon>Tracheophyta</taxon>
        <taxon>Spermatophyta</taxon>
        <taxon>Magnoliopsida</taxon>
        <taxon>eudicotyledons</taxon>
        <taxon>Gunneridae</taxon>
        <taxon>Pentapetalae</taxon>
        <taxon>rosids</taxon>
        <taxon>malvids</taxon>
        <taxon>Brassicales</taxon>
        <taxon>Brassicaceae</taxon>
        <taxon>Camelineae</taxon>
        <taxon>Arabidopsis</taxon>
    </lineage>
</organism>
<evidence type="ECO:0000256" key="3">
    <source>
        <dbReference type="ARBA" id="ARBA00022723"/>
    </source>
</evidence>
<dbReference type="EMBL" id="LR999457">
    <property type="protein sequence ID" value="CAE6200545.1"/>
    <property type="molecule type" value="Genomic_DNA"/>
</dbReference>
<dbReference type="GO" id="GO:0008270">
    <property type="term" value="F:zinc ion binding"/>
    <property type="evidence" value="ECO:0007669"/>
    <property type="project" value="UniProtKB-KW"/>
</dbReference>
<keyword evidence="6" id="KW-0805">Transcription regulation</keyword>